<name>A0A1X1TJW3_9MYCO</name>
<dbReference type="Proteomes" id="UP000467201">
    <property type="component" value="Chromosome"/>
</dbReference>
<evidence type="ECO:0000313" key="3">
    <source>
        <dbReference type="Proteomes" id="UP000193564"/>
    </source>
</evidence>
<dbReference type="KEGG" id="mdr:MDOR_23390"/>
<evidence type="ECO:0000313" key="2">
    <source>
        <dbReference type="EMBL" id="ORV44864.1"/>
    </source>
</evidence>
<organism evidence="2 3">
    <name type="scientific">Mycolicibacterium doricum</name>
    <dbReference type="NCBI Taxonomy" id="126673"/>
    <lineage>
        <taxon>Bacteria</taxon>
        <taxon>Bacillati</taxon>
        <taxon>Actinomycetota</taxon>
        <taxon>Actinomycetes</taxon>
        <taxon>Mycobacteriales</taxon>
        <taxon>Mycobacteriaceae</taxon>
        <taxon>Mycolicibacterium</taxon>
    </lineage>
</organism>
<dbReference type="AlphaFoldDB" id="A0A1X1TJW3"/>
<proteinExistence type="predicted"/>
<accession>A0A1X1TJW3</accession>
<dbReference type="STRING" id="126673.AWC01_02030"/>
<dbReference type="EMBL" id="LQOS01000010">
    <property type="protein sequence ID" value="ORV44864.1"/>
    <property type="molecule type" value="Genomic_DNA"/>
</dbReference>
<dbReference type="RefSeq" id="WP_085187597.1">
    <property type="nucleotide sequence ID" value="NZ_AP022605.1"/>
</dbReference>
<reference evidence="2 3" key="1">
    <citation type="submission" date="2016-01" db="EMBL/GenBank/DDBJ databases">
        <title>The new phylogeny of the genus Mycobacterium.</title>
        <authorList>
            <person name="Tarcisio F."/>
            <person name="Conor M."/>
            <person name="Antonella G."/>
            <person name="Elisabetta G."/>
            <person name="Giulia F.S."/>
            <person name="Sara T."/>
            <person name="Anna F."/>
            <person name="Clotilde B."/>
            <person name="Roberto B."/>
            <person name="Veronica D.S."/>
            <person name="Fabio R."/>
            <person name="Monica P."/>
            <person name="Olivier J."/>
            <person name="Enrico T."/>
            <person name="Nicola S."/>
        </authorList>
    </citation>
    <scope>NUCLEOTIDE SEQUENCE [LARGE SCALE GENOMIC DNA]</scope>
    <source>
        <strain evidence="2 3">DSM 44339</strain>
    </source>
</reference>
<evidence type="ECO:0000313" key="4">
    <source>
        <dbReference type="Proteomes" id="UP000467201"/>
    </source>
</evidence>
<sequence length="103" mass="11374">MTLVTERRAGSDEFTFEDISTGVHASGFGHLGDGRSFSFHVERQHLVIEVYRPRLRGPVPTEEDVVAATSRRLTDIDLTDERSVAAAVRDAVRTAQPVARPGR</sequence>
<dbReference type="EMBL" id="AP022605">
    <property type="protein sequence ID" value="BBZ08170.1"/>
    <property type="molecule type" value="Genomic_DNA"/>
</dbReference>
<evidence type="ECO:0000313" key="1">
    <source>
        <dbReference type="EMBL" id="BBZ08170.1"/>
    </source>
</evidence>
<keyword evidence="3" id="KW-1185">Reference proteome</keyword>
<dbReference type="OrthoDB" id="4558051at2"/>
<reference evidence="1 4" key="2">
    <citation type="journal article" date="2019" name="Emerg. Microbes Infect.">
        <title>Comprehensive subspecies identification of 175 nontuberculous mycobacteria species based on 7547 genomic profiles.</title>
        <authorList>
            <person name="Matsumoto Y."/>
            <person name="Kinjo T."/>
            <person name="Motooka D."/>
            <person name="Nabeya D."/>
            <person name="Jung N."/>
            <person name="Uechi K."/>
            <person name="Horii T."/>
            <person name="Iida T."/>
            <person name="Fujita J."/>
            <person name="Nakamura S."/>
        </authorList>
    </citation>
    <scope>NUCLEOTIDE SEQUENCE [LARGE SCALE GENOMIC DNA]</scope>
    <source>
        <strain evidence="1 4">JCM 12405</strain>
    </source>
</reference>
<protein>
    <submittedName>
        <fullName evidence="2">Uncharacterized protein</fullName>
    </submittedName>
</protein>
<gene>
    <name evidence="2" type="ORF">AWC01_02030</name>
    <name evidence="1" type="ORF">MDOR_23390</name>
</gene>
<dbReference type="Proteomes" id="UP000193564">
    <property type="component" value="Unassembled WGS sequence"/>
</dbReference>
<reference evidence="1" key="3">
    <citation type="submission" date="2020-02" db="EMBL/GenBank/DDBJ databases">
        <authorList>
            <person name="Matsumoto Y."/>
            <person name="Motooka D."/>
            <person name="Nakamura S."/>
        </authorList>
    </citation>
    <scope>NUCLEOTIDE SEQUENCE</scope>
    <source>
        <strain evidence="1">JCM 12405</strain>
    </source>
</reference>